<feature type="transmembrane region" description="Helical" evidence="2">
    <location>
        <begin position="46"/>
        <end position="68"/>
    </location>
</feature>
<dbReference type="Proteomes" id="UP000305067">
    <property type="component" value="Unassembled WGS sequence"/>
</dbReference>
<evidence type="ECO:0000313" key="3">
    <source>
        <dbReference type="EMBL" id="TFK96343.1"/>
    </source>
</evidence>
<feature type="transmembrane region" description="Helical" evidence="2">
    <location>
        <begin position="80"/>
        <end position="103"/>
    </location>
</feature>
<feature type="transmembrane region" description="Helical" evidence="2">
    <location>
        <begin position="7"/>
        <end position="26"/>
    </location>
</feature>
<feature type="region of interest" description="Disordered" evidence="1">
    <location>
        <begin position="187"/>
        <end position="207"/>
    </location>
</feature>
<dbReference type="OrthoDB" id="3364107at2759"/>
<keyword evidence="2" id="KW-0472">Membrane</keyword>
<accession>A0A5C3QD05</accession>
<proteinExistence type="predicted"/>
<organism evidence="3 4">
    <name type="scientific">Pterulicium gracile</name>
    <dbReference type="NCBI Taxonomy" id="1884261"/>
    <lineage>
        <taxon>Eukaryota</taxon>
        <taxon>Fungi</taxon>
        <taxon>Dikarya</taxon>
        <taxon>Basidiomycota</taxon>
        <taxon>Agaricomycotina</taxon>
        <taxon>Agaricomycetes</taxon>
        <taxon>Agaricomycetidae</taxon>
        <taxon>Agaricales</taxon>
        <taxon>Pleurotineae</taxon>
        <taxon>Pterulaceae</taxon>
        <taxon>Pterulicium</taxon>
    </lineage>
</organism>
<gene>
    <name evidence="3" type="ORF">BDV98DRAFT_597719</name>
</gene>
<evidence type="ECO:0000256" key="2">
    <source>
        <dbReference type="SAM" id="Phobius"/>
    </source>
</evidence>
<dbReference type="AlphaFoldDB" id="A0A5C3QD05"/>
<evidence type="ECO:0000256" key="1">
    <source>
        <dbReference type="SAM" id="MobiDB-lite"/>
    </source>
</evidence>
<keyword evidence="2" id="KW-0812">Transmembrane</keyword>
<name>A0A5C3QD05_9AGAR</name>
<reference evidence="3 4" key="1">
    <citation type="journal article" date="2019" name="Nat. Ecol. Evol.">
        <title>Megaphylogeny resolves global patterns of mushroom evolution.</title>
        <authorList>
            <person name="Varga T."/>
            <person name="Krizsan K."/>
            <person name="Foldi C."/>
            <person name="Dima B."/>
            <person name="Sanchez-Garcia M."/>
            <person name="Sanchez-Ramirez S."/>
            <person name="Szollosi G.J."/>
            <person name="Szarkandi J.G."/>
            <person name="Papp V."/>
            <person name="Albert L."/>
            <person name="Andreopoulos W."/>
            <person name="Angelini C."/>
            <person name="Antonin V."/>
            <person name="Barry K.W."/>
            <person name="Bougher N.L."/>
            <person name="Buchanan P."/>
            <person name="Buyck B."/>
            <person name="Bense V."/>
            <person name="Catcheside P."/>
            <person name="Chovatia M."/>
            <person name="Cooper J."/>
            <person name="Damon W."/>
            <person name="Desjardin D."/>
            <person name="Finy P."/>
            <person name="Geml J."/>
            <person name="Haridas S."/>
            <person name="Hughes K."/>
            <person name="Justo A."/>
            <person name="Karasinski D."/>
            <person name="Kautmanova I."/>
            <person name="Kiss B."/>
            <person name="Kocsube S."/>
            <person name="Kotiranta H."/>
            <person name="LaButti K.M."/>
            <person name="Lechner B.E."/>
            <person name="Liimatainen K."/>
            <person name="Lipzen A."/>
            <person name="Lukacs Z."/>
            <person name="Mihaltcheva S."/>
            <person name="Morgado L.N."/>
            <person name="Niskanen T."/>
            <person name="Noordeloos M.E."/>
            <person name="Ohm R.A."/>
            <person name="Ortiz-Santana B."/>
            <person name="Ovrebo C."/>
            <person name="Racz N."/>
            <person name="Riley R."/>
            <person name="Savchenko A."/>
            <person name="Shiryaev A."/>
            <person name="Soop K."/>
            <person name="Spirin V."/>
            <person name="Szebenyi C."/>
            <person name="Tomsovsky M."/>
            <person name="Tulloss R.E."/>
            <person name="Uehling J."/>
            <person name="Grigoriev I.V."/>
            <person name="Vagvolgyi C."/>
            <person name="Papp T."/>
            <person name="Martin F.M."/>
            <person name="Miettinen O."/>
            <person name="Hibbett D.S."/>
            <person name="Nagy L.G."/>
        </authorList>
    </citation>
    <scope>NUCLEOTIDE SEQUENCE [LARGE SCALE GENOMIC DNA]</scope>
    <source>
        <strain evidence="3 4">CBS 309.79</strain>
    </source>
</reference>
<dbReference type="EMBL" id="ML178862">
    <property type="protein sequence ID" value="TFK96343.1"/>
    <property type="molecule type" value="Genomic_DNA"/>
</dbReference>
<keyword evidence="4" id="KW-1185">Reference proteome</keyword>
<feature type="transmembrane region" description="Helical" evidence="2">
    <location>
        <begin position="132"/>
        <end position="156"/>
    </location>
</feature>
<feature type="compositionally biased region" description="Low complexity" evidence="1">
    <location>
        <begin position="187"/>
        <end position="200"/>
    </location>
</feature>
<keyword evidence="2" id="KW-1133">Transmembrane helix</keyword>
<sequence>MALLPIIRIAVLAFITILGIALLGVSGHMLDTGGGGRLEDNNISPAYAGLGVAVGVFLMLSVPAMLVIEHFRKGAFPSMIAFEVGWLGFLDLLLFATGIASAVGYKDIKSSFRIDGCSRTRGVLNSWCTDTLAIIGLAWFTWLCVTAYIVFISFLARKASGISGASGWKHSVRDVSDLGASNSAAVPMAPTGTTTAPVTTEPKHPVV</sequence>
<evidence type="ECO:0008006" key="5">
    <source>
        <dbReference type="Google" id="ProtNLM"/>
    </source>
</evidence>
<evidence type="ECO:0000313" key="4">
    <source>
        <dbReference type="Proteomes" id="UP000305067"/>
    </source>
</evidence>
<protein>
    <recommendedName>
        <fullName evidence="5">MARVEL domain-containing protein</fullName>
    </recommendedName>
</protein>
<dbReference type="STRING" id="1884261.A0A5C3QD05"/>